<keyword evidence="3 5" id="KW-0808">Transferase</keyword>
<evidence type="ECO:0000313" key="6">
    <source>
        <dbReference type="Proteomes" id="UP000035721"/>
    </source>
</evidence>
<keyword evidence="6" id="KW-1185">Reference proteome</keyword>
<proteinExistence type="predicted"/>
<gene>
    <name evidence="5" type="ORF">BN12_670017</name>
</gene>
<dbReference type="Pfam" id="PF13579">
    <property type="entry name" value="Glyco_trans_4_4"/>
    <property type="match status" value="1"/>
</dbReference>
<evidence type="ECO:0000313" key="5">
    <source>
        <dbReference type="EMBL" id="CCH79965.1"/>
    </source>
</evidence>
<dbReference type="InterPro" id="IPR050194">
    <property type="entry name" value="Glycosyltransferase_grp1"/>
</dbReference>
<comment type="caution">
    <text evidence="5">The sequence shown here is derived from an EMBL/GenBank/DDBJ whole genome shotgun (WGS) entry which is preliminary data.</text>
</comment>
<dbReference type="Gene3D" id="3.40.50.2000">
    <property type="entry name" value="Glycogen Phosphorylase B"/>
    <property type="match status" value="2"/>
</dbReference>
<dbReference type="Pfam" id="PF13692">
    <property type="entry name" value="Glyco_trans_1_4"/>
    <property type="match status" value="1"/>
</dbReference>
<dbReference type="STRING" id="1194083.BN12_670017"/>
<evidence type="ECO:0000256" key="3">
    <source>
        <dbReference type="ARBA" id="ARBA00022679"/>
    </source>
</evidence>
<dbReference type="PANTHER" id="PTHR45947">
    <property type="entry name" value="SULFOQUINOVOSYL TRANSFERASE SQD2"/>
    <property type="match status" value="1"/>
</dbReference>
<dbReference type="Proteomes" id="UP000035721">
    <property type="component" value="Unassembled WGS sequence"/>
</dbReference>
<dbReference type="EMBL" id="CAJB01000400">
    <property type="protein sequence ID" value="CCH79965.1"/>
    <property type="molecule type" value="Genomic_DNA"/>
</dbReference>
<accession>A0A077M7D2</accession>
<feature type="domain" description="Glycosyltransferase subfamily 4-like N-terminal" evidence="4">
    <location>
        <begin position="12"/>
        <end position="161"/>
    </location>
</feature>
<dbReference type="OrthoDB" id="3268555at2"/>
<dbReference type="CDD" id="cd03801">
    <property type="entry name" value="GT4_PimA-like"/>
    <property type="match status" value="1"/>
</dbReference>
<evidence type="ECO:0000256" key="2">
    <source>
        <dbReference type="ARBA" id="ARBA00022676"/>
    </source>
</evidence>
<dbReference type="RefSeq" id="WP_048551961.1">
    <property type="nucleotide sequence ID" value="NZ_HF570958.1"/>
</dbReference>
<evidence type="ECO:0000256" key="1">
    <source>
        <dbReference type="ARBA" id="ARBA00021292"/>
    </source>
</evidence>
<dbReference type="InterPro" id="IPR028098">
    <property type="entry name" value="Glyco_trans_4-like_N"/>
</dbReference>
<dbReference type="AlphaFoldDB" id="A0A077M7D2"/>
<sequence length="356" mass="36472">MRVLLVLGTSAGGVGRHVDGLAHGLAVRGHEVVVAGPAASLPTEIPGVRTLSVAISDRPHPLADARSVQALRRALRPADVVHAHGLRAAALACLAATRSGVPVVVTLHNAAPTTRATKAVYAVLERLVARRARVVLGVSRDLVERAAGLGARRTGVAVVPAPLPRTPARPVGEIRSELGVAESTALVVCVARLAPQKGLGTLLGAAALLRDLPVLVVVAGDGPLEQALRERVARDALPVRLLGRRDDVPDLLAAADVVVSSSRWEGQPIGLQEALQAGAAIVATDAGGTRDTLHGAGRLVPVGDVRALAAGIRAVVTDPAARAALEARSRDAAADLPSGEDAVDAALSVYRDARRH</sequence>
<protein>
    <recommendedName>
        <fullName evidence="1">D-inositol 3-phosphate glycosyltransferase</fullName>
    </recommendedName>
</protein>
<dbReference type="PANTHER" id="PTHR45947:SF3">
    <property type="entry name" value="SULFOQUINOVOSYL TRANSFERASE SQD2"/>
    <property type="match status" value="1"/>
</dbReference>
<dbReference type="GO" id="GO:0016757">
    <property type="term" value="F:glycosyltransferase activity"/>
    <property type="evidence" value="ECO:0007669"/>
    <property type="project" value="UniProtKB-KW"/>
</dbReference>
<dbReference type="GO" id="GO:1901137">
    <property type="term" value="P:carbohydrate derivative biosynthetic process"/>
    <property type="evidence" value="ECO:0007669"/>
    <property type="project" value="UniProtKB-ARBA"/>
</dbReference>
<evidence type="ECO:0000259" key="4">
    <source>
        <dbReference type="Pfam" id="PF13579"/>
    </source>
</evidence>
<organism evidence="5 6">
    <name type="scientific">Nostocoides japonicum T1-X7</name>
    <dbReference type="NCBI Taxonomy" id="1194083"/>
    <lineage>
        <taxon>Bacteria</taxon>
        <taxon>Bacillati</taxon>
        <taxon>Actinomycetota</taxon>
        <taxon>Actinomycetes</taxon>
        <taxon>Micrococcales</taxon>
        <taxon>Intrasporangiaceae</taxon>
        <taxon>Nostocoides</taxon>
    </lineage>
</organism>
<keyword evidence="2" id="KW-0328">Glycosyltransferase</keyword>
<reference evidence="5 6" key="1">
    <citation type="journal article" date="2013" name="ISME J.">
        <title>A metabolic model for members of the genus Tetrasphaera involved in enhanced biological phosphorus removal.</title>
        <authorList>
            <person name="Kristiansen R."/>
            <person name="Nguyen H.T.T."/>
            <person name="Saunders A.M."/>
            <person name="Nielsen J.L."/>
            <person name="Wimmer R."/>
            <person name="Le V.Q."/>
            <person name="McIlroy S.J."/>
            <person name="Petrovski S."/>
            <person name="Seviour R.J."/>
            <person name="Calteau A."/>
            <person name="Nielsen K.L."/>
            <person name="Nielsen P.H."/>
        </authorList>
    </citation>
    <scope>NUCLEOTIDE SEQUENCE [LARGE SCALE GENOMIC DNA]</scope>
    <source>
        <strain evidence="5 6">T1-X7</strain>
    </source>
</reference>
<name>A0A077M7D2_9MICO</name>
<dbReference type="SUPFAM" id="SSF53756">
    <property type="entry name" value="UDP-Glycosyltransferase/glycogen phosphorylase"/>
    <property type="match status" value="1"/>
</dbReference>